<name>A0A831LTD9_9BACT</name>
<evidence type="ECO:0000313" key="5">
    <source>
        <dbReference type="EMBL" id="HDR50950.1"/>
    </source>
</evidence>
<dbReference type="InterPro" id="IPR004358">
    <property type="entry name" value="Sig_transdc_His_kin-like_C"/>
</dbReference>
<dbReference type="AlphaFoldDB" id="A0A831LTD9"/>
<evidence type="ECO:0000256" key="1">
    <source>
        <dbReference type="ARBA" id="ARBA00000085"/>
    </source>
</evidence>
<gene>
    <name evidence="5" type="ORF">ENN90_04920</name>
</gene>
<dbReference type="InterPro" id="IPR036890">
    <property type="entry name" value="HATPase_C_sf"/>
</dbReference>
<dbReference type="EMBL" id="DSDK01000275">
    <property type="protein sequence ID" value="HDR50950.1"/>
    <property type="molecule type" value="Genomic_DNA"/>
</dbReference>
<evidence type="ECO:0000256" key="2">
    <source>
        <dbReference type="ARBA" id="ARBA00012438"/>
    </source>
</evidence>
<keyword evidence="5" id="KW-0067">ATP-binding</keyword>
<dbReference type="EC" id="2.7.13.3" evidence="2"/>
<dbReference type="PRINTS" id="PR00344">
    <property type="entry name" value="BCTRLSENSOR"/>
</dbReference>
<protein>
    <recommendedName>
        <fullName evidence="2">histidine kinase</fullName>
        <ecNumber evidence="2">2.7.13.3</ecNumber>
    </recommendedName>
</protein>
<dbReference type="InterPro" id="IPR003594">
    <property type="entry name" value="HATPase_dom"/>
</dbReference>
<feature type="domain" description="Histidine kinase" evidence="4">
    <location>
        <begin position="1"/>
        <end position="87"/>
    </location>
</feature>
<organism evidence="5">
    <name type="scientific">Mariniphaga anaerophila</name>
    <dbReference type="NCBI Taxonomy" id="1484053"/>
    <lineage>
        <taxon>Bacteria</taxon>
        <taxon>Pseudomonadati</taxon>
        <taxon>Bacteroidota</taxon>
        <taxon>Bacteroidia</taxon>
        <taxon>Marinilabiliales</taxon>
        <taxon>Prolixibacteraceae</taxon>
        <taxon>Mariniphaga</taxon>
    </lineage>
</organism>
<keyword evidence="3" id="KW-0597">Phosphoprotein</keyword>
<comment type="caution">
    <text evidence="5">The sequence shown here is derived from an EMBL/GenBank/DDBJ whole genome shotgun (WGS) entry which is preliminary data.</text>
</comment>
<dbReference type="Proteomes" id="UP000886047">
    <property type="component" value="Unassembled WGS sequence"/>
</dbReference>
<dbReference type="SUPFAM" id="SSF55874">
    <property type="entry name" value="ATPase domain of HSP90 chaperone/DNA topoisomerase II/histidine kinase"/>
    <property type="match status" value="1"/>
</dbReference>
<sequence>MVIVNVSFFEKAIISISDTGIGIPADFHPLIFNKFPQTQRPGTENEPSTGLGLYISKQLTEELQGNLWFRSVENRGTTFYLSLDEYIAGTNNIQGHNAANCSSL</sequence>
<proteinExistence type="predicted"/>
<keyword evidence="5" id="KW-0547">Nucleotide-binding</keyword>
<dbReference type="InterPro" id="IPR005467">
    <property type="entry name" value="His_kinase_dom"/>
</dbReference>
<reference evidence="5" key="1">
    <citation type="journal article" date="2020" name="mSystems">
        <title>Genome- and Community-Level Interaction Insights into Carbon Utilization and Element Cycling Functions of Hydrothermarchaeota in Hydrothermal Sediment.</title>
        <authorList>
            <person name="Zhou Z."/>
            <person name="Liu Y."/>
            <person name="Xu W."/>
            <person name="Pan J."/>
            <person name="Luo Z.H."/>
            <person name="Li M."/>
        </authorList>
    </citation>
    <scope>NUCLEOTIDE SEQUENCE [LARGE SCALE GENOMIC DNA]</scope>
    <source>
        <strain evidence="5">SpSt-1217</strain>
    </source>
</reference>
<dbReference type="PROSITE" id="PS50109">
    <property type="entry name" value="HIS_KIN"/>
    <property type="match status" value="1"/>
</dbReference>
<evidence type="ECO:0000256" key="3">
    <source>
        <dbReference type="ARBA" id="ARBA00022553"/>
    </source>
</evidence>
<dbReference type="Pfam" id="PF02518">
    <property type="entry name" value="HATPase_c"/>
    <property type="match status" value="1"/>
</dbReference>
<dbReference type="PANTHER" id="PTHR43547">
    <property type="entry name" value="TWO-COMPONENT HISTIDINE KINASE"/>
    <property type="match status" value="1"/>
</dbReference>
<dbReference type="PANTHER" id="PTHR43547:SF2">
    <property type="entry name" value="HYBRID SIGNAL TRANSDUCTION HISTIDINE KINASE C"/>
    <property type="match status" value="1"/>
</dbReference>
<dbReference type="GO" id="GO:0005524">
    <property type="term" value="F:ATP binding"/>
    <property type="evidence" value="ECO:0007669"/>
    <property type="project" value="UniProtKB-KW"/>
</dbReference>
<dbReference type="SMART" id="SM00387">
    <property type="entry name" value="HATPase_c"/>
    <property type="match status" value="1"/>
</dbReference>
<evidence type="ECO:0000259" key="4">
    <source>
        <dbReference type="PROSITE" id="PS50109"/>
    </source>
</evidence>
<comment type="catalytic activity">
    <reaction evidence="1">
        <text>ATP + protein L-histidine = ADP + protein N-phospho-L-histidine.</text>
        <dbReference type="EC" id="2.7.13.3"/>
    </reaction>
</comment>
<accession>A0A831LTD9</accession>
<dbReference type="GO" id="GO:0000155">
    <property type="term" value="F:phosphorelay sensor kinase activity"/>
    <property type="evidence" value="ECO:0007669"/>
    <property type="project" value="TreeGrafter"/>
</dbReference>
<dbReference type="Gene3D" id="3.30.565.10">
    <property type="entry name" value="Histidine kinase-like ATPase, C-terminal domain"/>
    <property type="match status" value="1"/>
</dbReference>